<dbReference type="SUPFAM" id="SSF46689">
    <property type="entry name" value="Homeodomain-like"/>
    <property type="match status" value="1"/>
</dbReference>
<dbReference type="SUPFAM" id="SSF51215">
    <property type="entry name" value="Regulatory protein AraC"/>
    <property type="match status" value="1"/>
</dbReference>
<dbReference type="Pfam" id="PF02311">
    <property type="entry name" value="AraC_binding"/>
    <property type="match status" value="1"/>
</dbReference>
<proteinExistence type="predicted"/>
<dbReference type="RefSeq" id="WP_346822334.1">
    <property type="nucleotide sequence ID" value="NZ_JBDKWZ010000009.1"/>
</dbReference>
<dbReference type="InterPro" id="IPR018060">
    <property type="entry name" value="HTH_AraC"/>
</dbReference>
<dbReference type="PROSITE" id="PS01124">
    <property type="entry name" value="HTH_ARAC_FAMILY_2"/>
    <property type="match status" value="1"/>
</dbReference>
<gene>
    <name evidence="5" type="ORF">AAG747_16650</name>
</gene>
<keyword evidence="2" id="KW-0238">DNA-binding</keyword>
<comment type="caution">
    <text evidence="5">The sequence shown here is derived from an EMBL/GenBank/DDBJ whole genome shotgun (WGS) entry which is preliminary data.</text>
</comment>
<keyword evidence="3" id="KW-0804">Transcription</keyword>
<dbReference type="PANTHER" id="PTHR43280:SF32">
    <property type="entry name" value="TRANSCRIPTIONAL REGULATORY PROTEIN"/>
    <property type="match status" value="1"/>
</dbReference>
<sequence>MKKPPIYCIEQFQDFQLDRSFYANNFTKHLEAHHFISKPHKHDFYMVVLFTQGYGKHQIDFTEYAIMPGSIFLLKPGQVHNWRFSRNIEGYIFFHTKEFYELTYSHKKTADYPFFYLNQNTPAIYSKSAKIKGLFEEILEEHRGEGLFKQQKLCSLIDVLYIELSRMYYPQQAEADSKNHYFNQLMEFEQLIELHFSQQKLPKTYAEKMCITTKQLNRISQATLHKPASEVIAQRIILEAKRLLVQGNLSMAEVALELGYEDPAYFSRFFKRKCGLTPKAFQQEVLAKWI</sequence>
<protein>
    <submittedName>
        <fullName evidence="5">Helix-turn-helix domain-containing protein</fullName>
    </submittedName>
</protein>
<evidence type="ECO:0000256" key="2">
    <source>
        <dbReference type="ARBA" id="ARBA00023125"/>
    </source>
</evidence>
<dbReference type="AlphaFoldDB" id="A0AAW9SAN5"/>
<reference evidence="5 6" key="1">
    <citation type="submission" date="2024-04" db="EMBL/GenBank/DDBJ databases">
        <title>Novel genus in family Flammeovirgaceae.</title>
        <authorList>
            <person name="Nguyen T.H."/>
            <person name="Vuong T.Q."/>
            <person name="Le H."/>
            <person name="Kim S.-G."/>
        </authorList>
    </citation>
    <scope>NUCLEOTIDE SEQUENCE [LARGE SCALE GENOMIC DNA]</scope>
    <source>
        <strain evidence="5 6">JCM 23209</strain>
    </source>
</reference>
<evidence type="ECO:0000313" key="6">
    <source>
        <dbReference type="Proteomes" id="UP001403385"/>
    </source>
</evidence>
<name>A0AAW9SAN5_9BACT</name>
<dbReference type="Gene3D" id="2.60.120.10">
    <property type="entry name" value="Jelly Rolls"/>
    <property type="match status" value="1"/>
</dbReference>
<feature type="domain" description="HTH araC/xylS-type" evidence="4">
    <location>
        <begin position="186"/>
        <end position="284"/>
    </location>
</feature>
<evidence type="ECO:0000313" key="5">
    <source>
        <dbReference type="EMBL" id="MEN7549555.1"/>
    </source>
</evidence>
<evidence type="ECO:0000256" key="1">
    <source>
        <dbReference type="ARBA" id="ARBA00023015"/>
    </source>
</evidence>
<dbReference type="Pfam" id="PF12833">
    <property type="entry name" value="HTH_18"/>
    <property type="match status" value="1"/>
</dbReference>
<dbReference type="InterPro" id="IPR020449">
    <property type="entry name" value="Tscrpt_reg_AraC-type_HTH"/>
</dbReference>
<dbReference type="GO" id="GO:0003700">
    <property type="term" value="F:DNA-binding transcription factor activity"/>
    <property type="evidence" value="ECO:0007669"/>
    <property type="project" value="InterPro"/>
</dbReference>
<dbReference type="SMART" id="SM00342">
    <property type="entry name" value="HTH_ARAC"/>
    <property type="match status" value="1"/>
</dbReference>
<dbReference type="PRINTS" id="PR00032">
    <property type="entry name" value="HTHARAC"/>
</dbReference>
<dbReference type="InterPro" id="IPR014710">
    <property type="entry name" value="RmlC-like_jellyroll"/>
</dbReference>
<organism evidence="5 6">
    <name type="scientific">Rapidithrix thailandica</name>
    <dbReference type="NCBI Taxonomy" id="413964"/>
    <lineage>
        <taxon>Bacteria</taxon>
        <taxon>Pseudomonadati</taxon>
        <taxon>Bacteroidota</taxon>
        <taxon>Cytophagia</taxon>
        <taxon>Cytophagales</taxon>
        <taxon>Flammeovirgaceae</taxon>
        <taxon>Rapidithrix</taxon>
    </lineage>
</organism>
<evidence type="ECO:0000256" key="3">
    <source>
        <dbReference type="ARBA" id="ARBA00023163"/>
    </source>
</evidence>
<dbReference type="InterPro" id="IPR037923">
    <property type="entry name" value="HTH-like"/>
</dbReference>
<dbReference type="EMBL" id="JBDKWZ010000009">
    <property type="protein sequence ID" value="MEN7549555.1"/>
    <property type="molecule type" value="Genomic_DNA"/>
</dbReference>
<dbReference type="GO" id="GO:0043565">
    <property type="term" value="F:sequence-specific DNA binding"/>
    <property type="evidence" value="ECO:0007669"/>
    <property type="project" value="InterPro"/>
</dbReference>
<dbReference type="InterPro" id="IPR003313">
    <property type="entry name" value="AraC-bd"/>
</dbReference>
<dbReference type="Gene3D" id="1.10.10.60">
    <property type="entry name" value="Homeodomain-like"/>
    <property type="match status" value="1"/>
</dbReference>
<evidence type="ECO:0000259" key="4">
    <source>
        <dbReference type="PROSITE" id="PS01124"/>
    </source>
</evidence>
<keyword evidence="1" id="KW-0805">Transcription regulation</keyword>
<dbReference type="InterPro" id="IPR009057">
    <property type="entry name" value="Homeodomain-like_sf"/>
</dbReference>
<dbReference type="Proteomes" id="UP001403385">
    <property type="component" value="Unassembled WGS sequence"/>
</dbReference>
<accession>A0AAW9SAN5</accession>
<dbReference type="PANTHER" id="PTHR43280">
    <property type="entry name" value="ARAC-FAMILY TRANSCRIPTIONAL REGULATOR"/>
    <property type="match status" value="1"/>
</dbReference>
<keyword evidence="6" id="KW-1185">Reference proteome</keyword>